<sequence length="105" mass="11554">MSQRGKRRTRNADPQGVGPEARTWGISLVWGVLWALGAALGAVGCIVMSIAVLDMGDAARLMLVFWIFAVVCGLIAWFHVSLVVVEIRVRRKERARRGLGTRPPE</sequence>
<name>A0A839XIN1_9PSEU</name>
<accession>A0A839XIN1</accession>
<dbReference type="Proteomes" id="UP000564573">
    <property type="component" value="Unassembled WGS sequence"/>
</dbReference>
<proteinExistence type="predicted"/>
<dbReference type="EMBL" id="JACIBS010000001">
    <property type="protein sequence ID" value="MBB3663812.1"/>
    <property type="molecule type" value="Genomic_DNA"/>
</dbReference>
<comment type="caution">
    <text evidence="3">The sequence shown here is derived from an EMBL/GenBank/DDBJ whole genome shotgun (WGS) entry which is preliminary data.</text>
</comment>
<protein>
    <submittedName>
        <fullName evidence="3">Uncharacterized protein</fullName>
    </submittedName>
</protein>
<feature type="transmembrane region" description="Helical" evidence="2">
    <location>
        <begin position="63"/>
        <end position="87"/>
    </location>
</feature>
<feature type="transmembrane region" description="Helical" evidence="2">
    <location>
        <begin position="28"/>
        <end position="51"/>
    </location>
</feature>
<keyword evidence="2" id="KW-0812">Transmembrane</keyword>
<keyword evidence="2" id="KW-0472">Membrane</keyword>
<keyword evidence="2" id="KW-1133">Transmembrane helix</keyword>
<dbReference type="RefSeq" id="WP_183783216.1">
    <property type="nucleotide sequence ID" value="NZ_JACIBS010000001.1"/>
</dbReference>
<organism evidence="3 4">
    <name type="scientific">Prauserella sediminis</name>
    <dbReference type="NCBI Taxonomy" id="577680"/>
    <lineage>
        <taxon>Bacteria</taxon>
        <taxon>Bacillati</taxon>
        <taxon>Actinomycetota</taxon>
        <taxon>Actinomycetes</taxon>
        <taxon>Pseudonocardiales</taxon>
        <taxon>Pseudonocardiaceae</taxon>
        <taxon>Prauserella</taxon>
        <taxon>Prauserella salsuginis group</taxon>
    </lineage>
</organism>
<gene>
    <name evidence="3" type="ORF">FB384_002716</name>
</gene>
<dbReference type="AlphaFoldDB" id="A0A839XIN1"/>
<reference evidence="3 4" key="1">
    <citation type="submission" date="2020-08" db="EMBL/GenBank/DDBJ databases">
        <title>Sequencing the genomes of 1000 actinobacteria strains.</title>
        <authorList>
            <person name="Klenk H.-P."/>
        </authorList>
    </citation>
    <scope>NUCLEOTIDE SEQUENCE [LARGE SCALE GENOMIC DNA]</scope>
    <source>
        <strain evidence="3 4">DSM 45267</strain>
    </source>
</reference>
<evidence type="ECO:0000313" key="3">
    <source>
        <dbReference type="EMBL" id="MBB3663812.1"/>
    </source>
</evidence>
<keyword evidence="4" id="KW-1185">Reference proteome</keyword>
<evidence type="ECO:0000256" key="2">
    <source>
        <dbReference type="SAM" id="Phobius"/>
    </source>
</evidence>
<feature type="region of interest" description="Disordered" evidence="1">
    <location>
        <begin position="1"/>
        <end position="20"/>
    </location>
</feature>
<evidence type="ECO:0000313" key="4">
    <source>
        <dbReference type="Proteomes" id="UP000564573"/>
    </source>
</evidence>
<evidence type="ECO:0000256" key="1">
    <source>
        <dbReference type="SAM" id="MobiDB-lite"/>
    </source>
</evidence>